<feature type="transmembrane region" description="Helical" evidence="3">
    <location>
        <begin position="135"/>
        <end position="158"/>
    </location>
</feature>
<reference evidence="4" key="1">
    <citation type="journal article" date="2021" name="Nat. Commun.">
        <title>Genetic determinants of endophytism in the Arabidopsis root mycobiome.</title>
        <authorList>
            <person name="Mesny F."/>
            <person name="Miyauchi S."/>
            <person name="Thiergart T."/>
            <person name="Pickel B."/>
            <person name="Atanasova L."/>
            <person name="Karlsson M."/>
            <person name="Huettel B."/>
            <person name="Barry K.W."/>
            <person name="Haridas S."/>
            <person name="Chen C."/>
            <person name="Bauer D."/>
            <person name="Andreopoulos W."/>
            <person name="Pangilinan J."/>
            <person name="LaButti K."/>
            <person name="Riley R."/>
            <person name="Lipzen A."/>
            <person name="Clum A."/>
            <person name="Drula E."/>
            <person name="Henrissat B."/>
            <person name="Kohler A."/>
            <person name="Grigoriev I.V."/>
            <person name="Martin F.M."/>
            <person name="Hacquard S."/>
        </authorList>
    </citation>
    <scope>NUCLEOTIDE SEQUENCE</scope>
    <source>
        <strain evidence="4">MPI-SDFR-AT-0120</strain>
    </source>
</reference>
<name>A0A8K0QTI6_9PLEO</name>
<keyword evidence="3" id="KW-0472">Membrane</keyword>
<gene>
    <name evidence="4" type="ORF">FB567DRAFT_613252</name>
</gene>
<feature type="transmembrane region" description="Helical" evidence="3">
    <location>
        <begin position="104"/>
        <end position="129"/>
    </location>
</feature>
<sequence length="360" mass="39684">MGSASSAIGSSMGDLFYPGNPKRRIRADQLYRDCNTINDLFESEKKNIDQLEHKVRDAMNTYMTSHGFKTADELHARVEQILNGDALRNWMQLKQATGHLVEDILMTTIGIATILTGVLAGGLLIAGVISGGAAWAAFGAGMAVSAILGGIVALAAIIQGAEERDNLREAIDKLAFARVDLQVQLLRARVLTQYYNDFIVFFNNPHLADQNIFDEEFGKLIRRDMSDASRQAAIQELERLDKSRDSWRDGDPNVTNPRGGQLDSAEGDDLEIPPQSSLKVTKPDTTQFVLDLQYIESSTPLDCVAKDVKTDDEWELHANLVPTTPPTPVKLESVRFRLTEKLTGLVHDDCSIEILSLSTV</sequence>
<evidence type="ECO:0000313" key="5">
    <source>
        <dbReference type="Proteomes" id="UP000813461"/>
    </source>
</evidence>
<comment type="caution">
    <text evidence="4">The sequence shown here is derived from an EMBL/GenBank/DDBJ whole genome shotgun (WGS) entry which is preliminary data.</text>
</comment>
<feature type="compositionally biased region" description="Basic and acidic residues" evidence="2">
    <location>
        <begin position="241"/>
        <end position="251"/>
    </location>
</feature>
<evidence type="ECO:0000256" key="3">
    <source>
        <dbReference type="SAM" id="Phobius"/>
    </source>
</evidence>
<organism evidence="4 5">
    <name type="scientific">Paraphoma chrysanthemicola</name>
    <dbReference type="NCBI Taxonomy" id="798071"/>
    <lineage>
        <taxon>Eukaryota</taxon>
        <taxon>Fungi</taxon>
        <taxon>Dikarya</taxon>
        <taxon>Ascomycota</taxon>
        <taxon>Pezizomycotina</taxon>
        <taxon>Dothideomycetes</taxon>
        <taxon>Pleosporomycetidae</taxon>
        <taxon>Pleosporales</taxon>
        <taxon>Pleosporineae</taxon>
        <taxon>Phaeosphaeriaceae</taxon>
        <taxon>Paraphoma</taxon>
    </lineage>
</organism>
<dbReference type="AlphaFoldDB" id="A0A8K0QTI6"/>
<evidence type="ECO:0000313" key="4">
    <source>
        <dbReference type="EMBL" id="KAH7070054.1"/>
    </source>
</evidence>
<keyword evidence="3" id="KW-0812">Transmembrane</keyword>
<keyword evidence="5" id="KW-1185">Reference proteome</keyword>
<keyword evidence="3" id="KW-1133">Transmembrane helix</keyword>
<evidence type="ECO:0000256" key="1">
    <source>
        <dbReference type="SAM" id="Coils"/>
    </source>
</evidence>
<protein>
    <submittedName>
        <fullName evidence="4">Uncharacterized protein</fullName>
    </submittedName>
</protein>
<feature type="region of interest" description="Disordered" evidence="2">
    <location>
        <begin position="241"/>
        <end position="278"/>
    </location>
</feature>
<dbReference type="Proteomes" id="UP000813461">
    <property type="component" value="Unassembled WGS sequence"/>
</dbReference>
<accession>A0A8K0QTI6</accession>
<dbReference type="EMBL" id="JAGMVJ010000028">
    <property type="protein sequence ID" value="KAH7070054.1"/>
    <property type="molecule type" value="Genomic_DNA"/>
</dbReference>
<dbReference type="OrthoDB" id="3492628at2759"/>
<proteinExistence type="predicted"/>
<feature type="coiled-coil region" evidence="1">
    <location>
        <begin position="34"/>
        <end position="61"/>
    </location>
</feature>
<evidence type="ECO:0000256" key="2">
    <source>
        <dbReference type="SAM" id="MobiDB-lite"/>
    </source>
</evidence>
<keyword evidence="1" id="KW-0175">Coiled coil</keyword>